<keyword evidence="4" id="KW-1185">Reference proteome</keyword>
<dbReference type="PANTHER" id="PTHR11915">
    <property type="entry name" value="SPECTRIN/FILAMIN RELATED CYTOSKELETAL PROTEIN"/>
    <property type="match status" value="1"/>
</dbReference>
<dbReference type="InterPro" id="IPR036872">
    <property type="entry name" value="CH_dom_sf"/>
</dbReference>
<gene>
    <name evidence="3" type="ORF">M9Y10_014587</name>
</gene>
<feature type="domain" description="Calponin-homology (CH)" evidence="2">
    <location>
        <begin position="13"/>
        <end position="120"/>
    </location>
</feature>
<dbReference type="EMBL" id="JAPFFF010000002">
    <property type="protein sequence ID" value="KAK8896673.1"/>
    <property type="molecule type" value="Genomic_DNA"/>
</dbReference>
<dbReference type="SMART" id="SM00033">
    <property type="entry name" value="CH"/>
    <property type="match status" value="2"/>
</dbReference>
<evidence type="ECO:0000313" key="4">
    <source>
        <dbReference type="Proteomes" id="UP001470230"/>
    </source>
</evidence>
<evidence type="ECO:0000259" key="2">
    <source>
        <dbReference type="PROSITE" id="PS50021"/>
    </source>
</evidence>
<keyword evidence="1" id="KW-0175">Coiled coil</keyword>
<dbReference type="Proteomes" id="UP001470230">
    <property type="component" value="Unassembled WGS sequence"/>
</dbReference>
<evidence type="ECO:0000313" key="3">
    <source>
        <dbReference type="EMBL" id="KAK8896673.1"/>
    </source>
</evidence>
<feature type="coiled-coil region" evidence="1">
    <location>
        <begin position="289"/>
        <end position="344"/>
    </location>
</feature>
<dbReference type="InterPro" id="IPR001715">
    <property type="entry name" value="CH_dom"/>
</dbReference>
<feature type="domain" description="Calponin-homology (CH)" evidence="2">
    <location>
        <begin position="146"/>
        <end position="244"/>
    </location>
</feature>
<protein>
    <recommendedName>
        <fullName evidence="2">Calponin-homology (CH) domain-containing protein</fullName>
    </recommendedName>
</protein>
<dbReference type="Pfam" id="PF00307">
    <property type="entry name" value="CH"/>
    <property type="match status" value="2"/>
</dbReference>
<comment type="caution">
    <text evidence="3">The sequence shown here is derived from an EMBL/GenBank/DDBJ whole genome shotgun (WGS) entry which is preliminary data.</text>
</comment>
<dbReference type="PROSITE" id="PS50021">
    <property type="entry name" value="CH"/>
    <property type="match status" value="2"/>
</dbReference>
<name>A0ABR2L0R7_9EUKA</name>
<dbReference type="Gene3D" id="1.10.418.10">
    <property type="entry name" value="Calponin-like domain"/>
    <property type="match status" value="2"/>
</dbReference>
<proteinExistence type="predicted"/>
<reference evidence="3 4" key="1">
    <citation type="submission" date="2024-04" db="EMBL/GenBank/DDBJ databases">
        <title>Tritrichomonas musculus Genome.</title>
        <authorList>
            <person name="Alves-Ferreira E."/>
            <person name="Grigg M."/>
            <person name="Lorenzi H."/>
            <person name="Galac M."/>
        </authorList>
    </citation>
    <scope>NUCLEOTIDE SEQUENCE [LARGE SCALE GENOMIC DNA]</scope>
    <source>
        <strain evidence="3 4">EAF2021</strain>
    </source>
</reference>
<organism evidence="3 4">
    <name type="scientific">Tritrichomonas musculus</name>
    <dbReference type="NCBI Taxonomy" id="1915356"/>
    <lineage>
        <taxon>Eukaryota</taxon>
        <taxon>Metamonada</taxon>
        <taxon>Parabasalia</taxon>
        <taxon>Tritrichomonadida</taxon>
        <taxon>Tritrichomonadidae</taxon>
        <taxon>Tritrichomonas</taxon>
    </lineage>
</organism>
<accession>A0ABR2L0R7</accession>
<feature type="coiled-coil region" evidence="1">
    <location>
        <begin position="584"/>
        <end position="618"/>
    </location>
</feature>
<feature type="coiled-coil region" evidence="1">
    <location>
        <begin position="380"/>
        <end position="510"/>
    </location>
</feature>
<sequence length="624" mass="72193">MLGLTKVNEDWVPLQTKVFSRWVSNQLRDYPNIKIIDIQKDLSNGVALVDLATVLTHKKPSRSWSKSPKLKVEMVQNCDLAIDMFSKDGVNFVGISGKDISDSNQKLILGLIWTLISNYSVGQSISAEKQNVSNDKLNKNNKKPQNSARDALLSWANQRIEHYPNIQNFAPFDLSLCALLDSYFPNKINYYSLNPEDSQHNSELALKVMNEIGIPIYVFPDELQKTNNVVDEKTLLTQLSSAKVVLDRVNIKDEKSDSESEDSENEEINTLKSTITGLYAEMLTLKDAREIAEKETRKISSELERAKLQIEDERSRIIRAESIIDEKRIENERMQRFNEQLTRAIFKLHIQFNIFNAQKQVDDEEIDRLRCAWEMAQIELENERDARQELEFELENLKNSMTSEVTKVLKAEEECRIPYLMNTISQIKDQIDLKVDDIEERVEKAQKNINSLEFNSRQTTEIERLRCAWDMAQNELENERNARQEAEFQLNNLKRSMASKAANLINTENQLRMKSFMASFGEAQSELNIRLNAMQIDLHNAHKKVALLENYVSRVRKENVKLLTEQVQMADRMAASERRHKATIEAYSDSIQAALSNVRELEEEKEKADITIDHLMQTIENQRK</sequence>
<dbReference type="SUPFAM" id="SSF47576">
    <property type="entry name" value="Calponin-homology domain, CH-domain"/>
    <property type="match status" value="1"/>
</dbReference>
<evidence type="ECO:0000256" key="1">
    <source>
        <dbReference type="SAM" id="Coils"/>
    </source>
</evidence>